<evidence type="ECO:0000313" key="2">
    <source>
        <dbReference type="Proteomes" id="UP000821845"/>
    </source>
</evidence>
<comment type="caution">
    <text evidence="1">The sequence shown here is derived from an EMBL/GenBank/DDBJ whole genome shotgun (WGS) entry which is preliminary data.</text>
</comment>
<keyword evidence="2" id="KW-1185">Reference proteome</keyword>
<sequence length="95" mass="11348">MPAKLEPREEEPPTEERHRLEHPTGTSKAVSRWPRKCSYCEKVFRQKCDLDKHLNVHTGERTYPCDLCLMAFARKDSLKRHSRLHLGDRPFRCRF</sequence>
<accession>A0ACB7RIS8</accession>
<evidence type="ECO:0000313" key="1">
    <source>
        <dbReference type="EMBL" id="KAH6921486.1"/>
    </source>
</evidence>
<organism evidence="1 2">
    <name type="scientific">Hyalomma asiaticum</name>
    <name type="common">Tick</name>
    <dbReference type="NCBI Taxonomy" id="266040"/>
    <lineage>
        <taxon>Eukaryota</taxon>
        <taxon>Metazoa</taxon>
        <taxon>Ecdysozoa</taxon>
        <taxon>Arthropoda</taxon>
        <taxon>Chelicerata</taxon>
        <taxon>Arachnida</taxon>
        <taxon>Acari</taxon>
        <taxon>Parasitiformes</taxon>
        <taxon>Ixodida</taxon>
        <taxon>Ixodoidea</taxon>
        <taxon>Ixodidae</taxon>
        <taxon>Hyalomminae</taxon>
        <taxon>Hyalomma</taxon>
    </lineage>
</organism>
<protein>
    <submittedName>
        <fullName evidence="1">Uncharacterized protein</fullName>
    </submittedName>
</protein>
<proteinExistence type="predicted"/>
<dbReference type="Proteomes" id="UP000821845">
    <property type="component" value="Chromosome 9"/>
</dbReference>
<reference evidence="1" key="1">
    <citation type="submission" date="2020-05" db="EMBL/GenBank/DDBJ databases">
        <title>Large-scale comparative analyses of tick genomes elucidate their genetic diversity and vector capacities.</title>
        <authorList>
            <person name="Jia N."/>
            <person name="Wang J."/>
            <person name="Shi W."/>
            <person name="Du L."/>
            <person name="Sun Y."/>
            <person name="Zhan W."/>
            <person name="Jiang J."/>
            <person name="Wang Q."/>
            <person name="Zhang B."/>
            <person name="Ji P."/>
            <person name="Sakyi L.B."/>
            <person name="Cui X."/>
            <person name="Yuan T."/>
            <person name="Jiang B."/>
            <person name="Yang W."/>
            <person name="Lam T.T.-Y."/>
            <person name="Chang Q."/>
            <person name="Ding S."/>
            <person name="Wang X."/>
            <person name="Zhu J."/>
            <person name="Ruan X."/>
            <person name="Zhao L."/>
            <person name="Wei J."/>
            <person name="Que T."/>
            <person name="Du C."/>
            <person name="Cheng J."/>
            <person name="Dai P."/>
            <person name="Han X."/>
            <person name="Huang E."/>
            <person name="Gao Y."/>
            <person name="Liu J."/>
            <person name="Shao H."/>
            <person name="Ye R."/>
            <person name="Li L."/>
            <person name="Wei W."/>
            <person name="Wang X."/>
            <person name="Wang C."/>
            <person name="Yang T."/>
            <person name="Huo Q."/>
            <person name="Li W."/>
            <person name="Guo W."/>
            <person name="Chen H."/>
            <person name="Zhou L."/>
            <person name="Ni X."/>
            <person name="Tian J."/>
            <person name="Zhou Y."/>
            <person name="Sheng Y."/>
            <person name="Liu T."/>
            <person name="Pan Y."/>
            <person name="Xia L."/>
            <person name="Li J."/>
            <person name="Zhao F."/>
            <person name="Cao W."/>
        </authorList>
    </citation>
    <scope>NUCLEOTIDE SEQUENCE</scope>
    <source>
        <strain evidence="1">Hyas-2018</strain>
    </source>
</reference>
<name>A0ACB7RIS8_HYAAI</name>
<dbReference type="EMBL" id="CM023489">
    <property type="protein sequence ID" value="KAH6921486.1"/>
    <property type="molecule type" value="Genomic_DNA"/>
</dbReference>
<gene>
    <name evidence="1" type="ORF">HPB50_001460</name>
</gene>